<feature type="transmembrane region" description="Helical" evidence="1">
    <location>
        <begin position="179"/>
        <end position="199"/>
    </location>
</feature>
<feature type="transmembrane region" description="Helical" evidence="1">
    <location>
        <begin position="345"/>
        <end position="366"/>
    </location>
</feature>
<name>A0ABW2UEJ7_9RHOB</name>
<feature type="transmembrane region" description="Helical" evidence="1">
    <location>
        <begin position="39"/>
        <end position="59"/>
    </location>
</feature>
<keyword evidence="1" id="KW-1133">Transmembrane helix</keyword>
<comment type="caution">
    <text evidence="2">The sequence shown here is derived from an EMBL/GenBank/DDBJ whole genome shotgun (WGS) entry which is preliminary data.</text>
</comment>
<gene>
    <name evidence="2" type="ORF">ACFQXB_02615</name>
</gene>
<sequence length="576" mass="61188">MQNVNRLNMRLILAATGTLAGLFFWLLNEVFQIRLGQGAAAVAAYVFGLVFFAALLVMLAPLGRRAVLPALGLAAGVAGLLAWASLRHDSPSRFFDLGYPGVAGFLLAAVPIPFLIAGHRRGEGWRNYAALFAHSWGIVARFAAGLLFVGLAWLTLWLSESLLQVAGVELIARLRALSGFPYILTGLTLGLALAVVDEYSDYVSAHLMLRLFRLLLPVVLVVVLVFVVALPLQGFRSLLPGVSVATTLLTMALVITLLVSCAVDGSDDGAVKTPLLRFSAQGLALLLPVLAALAVHALWLRVADEGWTPQRLMAAALAMVLCGYGASYALALLSRTHWMRRIRRANLIMALAIPVLAMLWLSPLFVPERIATQSQLARYDRGAVTAEALPLVQMRDNWGRSGRDGLAALAQRAEGGDAALATALAALPETPDGGLSQAEVLADLLRLMPVFPPQAQDVVRQILAEVHPAELGLWLQGCQIRSPAGHPGCALVVADFLPALPGEEALLIYGSRGGFVGQEAFGQLAQGGRIRLRAAGLGLEGQGLSLLDALHAGDYSVEPAEMNALRSPGVQIILTP</sequence>
<feature type="transmembrane region" description="Helical" evidence="1">
    <location>
        <begin position="312"/>
        <end position="333"/>
    </location>
</feature>
<keyword evidence="3" id="KW-1185">Reference proteome</keyword>
<dbReference type="EMBL" id="JBHTFQ010000001">
    <property type="protein sequence ID" value="MFC7703086.1"/>
    <property type="molecule type" value="Genomic_DNA"/>
</dbReference>
<proteinExistence type="predicted"/>
<reference evidence="3" key="1">
    <citation type="journal article" date="2019" name="Int. J. Syst. Evol. Microbiol.">
        <title>The Global Catalogue of Microorganisms (GCM) 10K type strain sequencing project: providing services to taxonomists for standard genome sequencing and annotation.</title>
        <authorList>
            <consortium name="The Broad Institute Genomics Platform"/>
            <consortium name="The Broad Institute Genome Sequencing Center for Infectious Disease"/>
            <person name="Wu L."/>
            <person name="Ma J."/>
        </authorList>
    </citation>
    <scope>NUCLEOTIDE SEQUENCE [LARGE SCALE GENOMIC DNA]</scope>
    <source>
        <strain evidence="3">CGMCC 1.12750</strain>
    </source>
</reference>
<feature type="transmembrane region" description="Helical" evidence="1">
    <location>
        <begin position="238"/>
        <end position="263"/>
    </location>
</feature>
<organism evidence="2 3">
    <name type="scientific">Plastorhodobacter daqingensis</name>
    <dbReference type="NCBI Taxonomy" id="1387281"/>
    <lineage>
        <taxon>Bacteria</taxon>
        <taxon>Pseudomonadati</taxon>
        <taxon>Pseudomonadota</taxon>
        <taxon>Alphaproteobacteria</taxon>
        <taxon>Rhodobacterales</taxon>
        <taxon>Paracoccaceae</taxon>
        <taxon>Plastorhodobacter</taxon>
    </lineage>
</organism>
<dbReference type="Proteomes" id="UP001596516">
    <property type="component" value="Unassembled WGS sequence"/>
</dbReference>
<keyword evidence="1" id="KW-0472">Membrane</keyword>
<feature type="transmembrane region" description="Helical" evidence="1">
    <location>
        <begin position="7"/>
        <end position="27"/>
    </location>
</feature>
<feature type="transmembrane region" description="Helical" evidence="1">
    <location>
        <begin position="275"/>
        <end position="300"/>
    </location>
</feature>
<evidence type="ECO:0000313" key="3">
    <source>
        <dbReference type="Proteomes" id="UP001596516"/>
    </source>
</evidence>
<feature type="transmembrane region" description="Helical" evidence="1">
    <location>
        <begin position="138"/>
        <end position="159"/>
    </location>
</feature>
<feature type="transmembrane region" description="Helical" evidence="1">
    <location>
        <begin position="66"/>
        <end position="86"/>
    </location>
</feature>
<evidence type="ECO:0000256" key="1">
    <source>
        <dbReference type="SAM" id="Phobius"/>
    </source>
</evidence>
<evidence type="ECO:0000313" key="2">
    <source>
        <dbReference type="EMBL" id="MFC7703086.1"/>
    </source>
</evidence>
<accession>A0ABW2UEJ7</accession>
<keyword evidence="1" id="KW-0812">Transmembrane</keyword>
<feature type="transmembrane region" description="Helical" evidence="1">
    <location>
        <begin position="211"/>
        <end position="232"/>
    </location>
</feature>
<protein>
    <submittedName>
        <fullName evidence="2">DUF4153 domain-containing protein</fullName>
    </submittedName>
</protein>
<dbReference type="RefSeq" id="WP_377398648.1">
    <property type="nucleotide sequence ID" value="NZ_JBHTFQ010000001.1"/>
</dbReference>
<feature type="transmembrane region" description="Helical" evidence="1">
    <location>
        <begin position="98"/>
        <end position="117"/>
    </location>
</feature>